<name>A0A7J8PQF4_GOSRA</name>
<reference evidence="1 2" key="1">
    <citation type="journal article" date="2019" name="Genome Biol. Evol.">
        <title>Insights into the evolution of the New World diploid cottons (Gossypium, subgenus Houzingenia) based on genome sequencing.</title>
        <authorList>
            <person name="Grover C.E."/>
            <person name="Arick M.A. 2nd"/>
            <person name="Thrash A."/>
            <person name="Conover J.L."/>
            <person name="Sanders W.S."/>
            <person name="Peterson D.G."/>
            <person name="Frelichowski J.E."/>
            <person name="Scheffler J.A."/>
            <person name="Scheffler B.E."/>
            <person name="Wendel J.F."/>
        </authorList>
    </citation>
    <scope>NUCLEOTIDE SEQUENCE [LARGE SCALE GENOMIC DNA]</scope>
    <source>
        <strain evidence="1">8</strain>
        <tissue evidence="1">Leaf</tissue>
    </source>
</reference>
<accession>A0A7J8PQF4</accession>
<gene>
    <name evidence="1" type="ORF">Gorai_020106</name>
</gene>
<sequence length="27" mass="3366">MFSSRDHHNTLDKWRRYLSYSRTCTTC</sequence>
<evidence type="ECO:0000313" key="2">
    <source>
        <dbReference type="Proteomes" id="UP000593578"/>
    </source>
</evidence>
<dbReference type="AlphaFoldDB" id="A0A7J8PQF4"/>
<evidence type="ECO:0000313" key="1">
    <source>
        <dbReference type="EMBL" id="MBA0591428.1"/>
    </source>
</evidence>
<comment type="caution">
    <text evidence="1">The sequence shown here is derived from an EMBL/GenBank/DDBJ whole genome shotgun (WGS) entry which is preliminary data.</text>
</comment>
<dbReference type="Proteomes" id="UP000593578">
    <property type="component" value="Unassembled WGS sequence"/>
</dbReference>
<proteinExistence type="predicted"/>
<organism evidence="1 2">
    <name type="scientific">Gossypium raimondii</name>
    <name type="common">Peruvian cotton</name>
    <name type="synonym">Gossypium klotzschianum subsp. raimondii</name>
    <dbReference type="NCBI Taxonomy" id="29730"/>
    <lineage>
        <taxon>Eukaryota</taxon>
        <taxon>Viridiplantae</taxon>
        <taxon>Streptophyta</taxon>
        <taxon>Embryophyta</taxon>
        <taxon>Tracheophyta</taxon>
        <taxon>Spermatophyta</taxon>
        <taxon>Magnoliopsida</taxon>
        <taxon>eudicotyledons</taxon>
        <taxon>Gunneridae</taxon>
        <taxon>Pentapetalae</taxon>
        <taxon>rosids</taxon>
        <taxon>malvids</taxon>
        <taxon>Malvales</taxon>
        <taxon>Malvaceae</taxon>
        <taxon>Malvoideae</taxon>
        <taxon>Gossypium</taxon>
    </lineage>
</organism>
<dbReference type="EMBL" id="JABEZZ010000007">
    <property type="protein sequence ID" value="MBA0591428.1"/>
    <property type="molecule type" value="Genomic_DNA"/>
</dbReference>
<protein>
    <submittedName>
        <fullName evidence="1">Uncharacterized protein</fullName>
    </submittedName>
</protein>